<gene>
    <name evidence="1" type="ORF">CXB51_028249</name>
</gene>
<organism evidence="1 2">
    <name type="scientific">Gossypium anomalum</name>
    <dbReference type="NCBI Taxonomy" id="47600"/>
    <lineage>
        <taxon>Eukaryota</taxon>
        <taxon>Viridiplantae</taxon>
        <taxon>Streptophyta</taxon>
        <taxon>Embryophyta</taxon>
        <taxon>Tracheophyta</taxon>
        <taxon>Spermatophyta</taxon>
        <taxon>Magnoliopsida</taxon>
        <taxon>eudicotyledons</taxon>
        <taxon>Gunneridae</taxon>
        <taxon>Pentapetalae</taxon>
        <taxon>rosids</taxon>
        <taxon>malvids</taxon>
        <taxon>Malvales</taxon>
        <taxon>Malvaceae</taxon>
        <taxon>Malvoideae</taxon>
        <taxon>Gossypium</taxon>
    </lineage>
</organism>
<name>A0A8J6CPF2_9ROSI</name>
<dbReference type="AlphaFoldDB" id="A0A8J6CPF2"/>
<evidence type="ECO:0000313" key="1">
    <source>
        <dbReference type="EMBL" id="KAG8478401.1"/>
    </source>
</evidence>
<keyword evidence="2" id="KW-1185">Reference proteome</keyword>
<reference evidence="1 2" key="1">
    <citation type="journal article" date="2021" name="bioRxiv">
        <title>The Gossypium anomalum genome as a resource for cotton improvement and evolutionary analysis of hybrid incompatibility.</title>
        <authorList>
            <person name="Grover C.E."/>
            <person name="Yuan D."/>
            <person name="Arick M.A."/>
            <person name="Miller E.R."/>
            <person name="Hu G."/>
            <person name="Peterson D.G."/>
            <person name="Wendel J.F."/>
            <person name="Udall J.A."/>
        </authorList>
    </citation>
    <scope>NUCLEOTIDE SEQUENCE [LARGE SCALE GENOMIC DNA]</scope>
    <source>
        <strain evidence="1">JFW-Udall</strain>
        <tissue evidence="1">Leaf</tissue>
    </source>
</reference>
<proteinExistence type="predicted"/>
<protein>
    <submittedName>
        <fullName evidence="1">Uncharacterized protein</fullName>
    </submittedName>
</protein>
<comment type="caution">
    <text evidence="1">The sequence shown here is derived from an EMBL/GenBank/DDBJ whole genome shotgun (WGS) entry which is preliminary data.</text>
</comment>
<accession>A0A8J6CPF2</accession>
<dbReference type="EMBL" id="JAHUZN010000011">
    <property type="protein sequence ID" value="KAG8478401.1"/>
    <property type="molecule type" value="Genomic_DNA"/>
</dbReference>
<evidence type="ECO:0000313" key="2">
    <source>
        <dbReference type="Proteomes" id="UP000701853"/>
    </source>
</evidence>
<dbReference type="Proteomes" id="UP000701853">
    <property type="component" value="Chromosome 11"/>
</dbReference>
<sequence length="18" mass="2105">MIPYQSKALNSIRNKTQI</sequence>